<reference evidence="1 2" key="1">
    <citation type="submission" date="2021-06" db="EMBL/GenBank/DDBJ databases">
        <title>Chromosome-level genome assembly of the red-tail catfish (Hemibagrus wyckioides).</title>
        <authorList>
            <person name="Shao F."/>
        </authorList>
    </citation>
    <scope>NUCLEOTIDE SEQUENCE [LARGE SCALE GENOMIC DNA]</scope>
    <source>
        <strain evidence="1">EC202008001</strain>
        <tissue evidence="1">Blood</tissue>
    </source>
</reference>
<keyword evidence="2" id="KW-1185">Reference proteome</keyword>
<evidence type="ECO:0000313" key="2">
    <source>
        <dbReference type="Proteomes" id="UP000824219"/>
    </source>
</evidence>
<protein>
    <submittedName>
        <fullName evidence="1">Uncharacterized protein</fullName>
    </submittedName>
</protein>
<gene>
    <name evidence="1" type="ORF">KOW79_017785</name>
</gene>
<proteinExistence type="predicted"/>
<comment type="caution">
    <text evidence="1">The sequence shown here is derived from an EMBL/GenBank/DDBJ whole genome shotgun (WGS) entry which is preliminary data.</text>
</comment>
<dbReference type="OrthoDB" id="431720at2759"/>
<sequence length="141" mass="15501">MTLNPPSEAGAERFWSRRFLYGSKRSARPAIKSSKKRQIMPAAPVSLFLVTCRRVACTMSVNGPVPPPVLPADDAEVPPTTVVAPVGSLAAKKRLQYAKSKSVGSANSRPQRALFCLKLNNPFRRACISIVEWKYPLHPEN</sequence>
<name>A0A9D3SCD9_9TELE</name>
<organism evidence="1 2">
    <name type="scientific">Hemibagrus wyckioides</name>
    <dbReference type="NCBI Taxonomy" id="337641"/>
    <lineage>
        <taxon>Eukaryota</taxon>
        <taxon>Metazoa</taxon>
        <taxon>Chordata</taxon>
        <taxon>Craniata</taxon>
        <taxon>Vertebrata</taxon>
        <taxon>Euteleostomi</taxon>
        <taxon>Actinopterygii</taxon>
        <taxon>Neopterygii</taxon>
        <taxon>Teleostei</taxon>
        <taxon>Ostariophysi</taxon>
        <taxon>Siluriformes</taxon>
        <taxon>Bagridae</taxon>
        <taxon>Hemibagrus</taxon>
    </lineage>
</organism>
<dbReference type="AlphaFoldDB" id="A0A9D3SCD9"/>
<dbReference type="EMBL" id="JAHKSW010000021">
    <property type="protein sequence ID" value="KAG7319311.1"/>
    <property type="molecule type" value="Genomic_DNA"/>
</dbReference>
<accession>A0A9D3SCD9</accession>
<evidence type="ECO:0000313" key="1">
    <source>
        <dbReference type="EMBL" id="KAG7319311.1"/>
    </source>
</evidence>
<dbReference type="Proteomes" id="UP000824219">
    <property type="component" value="Linkage Group LG21"/>
</dbReference>